<proteinExistence type="inferred from homology"/>
<keyword evidence="3 6" id="KW-0812">Transmembrane</keyword>
<organism evidence="8 9">
    <name type="scientific">Streptococcus zalophi</name>
    <dbReference type="NCBI Taxonomy" id="640031"/>
    <lineage>
        <taxon>Bacteria</taxon>
        <taxon>Bacillati</taxon>
        <taxon>Bacillota</taxon>
        <taxon>Bacilli</taxon>
        <taxon>Lactobacillales</taxon>
        <taxon>Streptococcaceae</taxon>
        <taxon>Streptococcus</taxon>
    </lineage>
</organism>
<evidence type="ECO:0000256" key="6">
    <source>
        <dbReference type="SAM" id="Phobius"/>
    </source>
</evidence>
<dbReference type="InterPro" id="IPR051790">
    <property type="entry name" value="Cytochrome_c-biogenesis_DsbD"/>
</dbReference>
<dbReference type="PANTHER" id="PTHR31272:SF4">
    <property type="entry name" value="CYTOCHROME C-TYPE BIOGENESIS PROTEIN HI_1454-RELATED"/>
    <property type="match status" value="1"/>
</dbReference>
<evidence type="ECO:0000259" key="7">
    <source>
        <dbReference type="Pfam" id="PF02683"/>
    </source>
</evidence>
<dbReference type="AlphaFoldDB" id="A0A934P9U4"/>
<dbReference type="Pfam" id="PF02683">
    <property type="entry name" value="DsbD_TM"/>
    <property type="match status" value="1"/>
</dbReference>
<keyword evidence="5 6" id="KW-0472">Membrane</keyword>
<evidence type="ECO:0000313" key="9">
    <source>
        <dbReference type="Proteomes" id="UP000644875"/>
    </source>
</evidence>
<evidence type="ECO:0000256" key="4">
    <source>
        <dbReference type="ARBA" id="ARBA00022989"/>
    </source>
</evidence>
<dbReference type="RefSeq" id="WP_199567642.1">
    <property type="nucleotide sequence ID" value="NZ_JAENBP010000003.1"/>
</dbReference>
<sequence length="237" mass="26511">MAIQNITLFALFLEGVLSFFSPCVLPILPIYIGILAGDSDKDSQDRLAKRQKRVLINTLCFISGIALTFFILAFASSLLSRFLNEHLKFLQIISGILMIAMGLFQMGWLKIDFLLREFSAKQSIYKVGQKVGPLLAFLLGFTFSFSWSPCIGPILASVFFYASSHQGSLSIILLLVYSIGFMLPFLLVAIFSQKMLQFFKHQVKFVSYTKIVSGLILLVIGISILMGSFTVLMNYLI</sequence>
<evidence type="ECO:0000256" key="5">
    <source>
        <dbReference type="ARBA" id="ARBA00023136"/>
    </source>
</evidence>
<feature type="transmembrane region" description="Helical" evidence="6">
    <location>
        <begin position="6"/>
        <end position="34"/>
    </location>
</feature>
<dbReference type="GO" id="GO:0017004">
    <property type="term" value="P:cytochrome complex assembly"/>
    <property type="evidence" value="ECO:0007669"/>
    <property type="project" value="InterPro"/>
</dbReference>
<dbReference type="GO" id="GO:0016020">
    <property type="term" value="C:membrane"/>
    <property type="evidence" value="ECO:0007669"/>
    <property type="project" value="UniProtKB-SubCell"/>
</dbReference>
<reference evidence="8 9" key="1">
    <citation type="journal article" date="2021" name="Int. J. Syst. Evol. Microbiol.">
        <title>Streptococcus vicugnae sp. nov., isolated from faeces of alpacas (Vicugna pacos) and cattle (Bos taurus), Streptococcus zalophi sp. nov., and Streptococcus pacificus sp. nov., isolated from respiratory tract of California sea lions (Zalophus californianus).</title>
        <authorList>
            <person name="Volokhov D.V."/>
            <person name="Zagorodnyaya T.A."/>
            <person name="Shen Z."/>
            <person name="Blom J."/>
            <person name="Furtak V.A."/>
            <person name="Eisenberg T."/>
            <person name="Fan P."/>
            <person name="Jeong K.C."/>
            <person name="Gao Y."/>
            <person name="Zhang S."/>
            <person name="Amselle M."/>
        </authorList>
    </citation>
    <scope>NUCLEOTIDE SEQUENCE [LARGE SCALE GENOMIC DNA]</scope>
    <source>
        <strain evidence="9">CSL7508-lung</strain>
    </source>
</reference>
<name>A0A934P9U4_9STRE</name>
<feature type="transmembrane region" description="Helical" evidence="6">
    <location>
        <begin position="211"/>
        <end position="236"/>
    </location>
</feature>
<feature type="transmembrane region" description="Helical" evidence="6">
    <location>
        <begin position="134"/>
        <end position="162"/>
    </location>
</feature>
<comment type="subcellular location">
    <subcellularLocation>
        <location evidence="1">Membrane</location>
        <topology evidence="1">Multi-pass membrane protein</topology>
    </subcellularLocation>
</comment>
<protein>
    <submittedName>
        <fullName evidence="8">Cytochrome c biogenesis protein CcdA</fullName>
    </submittedName>
</protein>
<comment type="caution">
    <text evidence="8">The sequence shown here is derived from an EMBL/GenBank/DDBJ whole genome shotgun (WGS) entry which is preliminary data.</text>
</comment>
<feature type="transmembrane region" description="Helical" evidence="6">
    <location>
        <begin position="168"/>
        <end position="191"/>
    </location>
</feature>
<evidence type="ECO:0000256" key="2">
    <source>
        <dbReference type="ARBA" id="ARBA00006143"/>
    </source>
</evidence>
<comment type="similarity">
    <text evidence="2">Belongs to the DsbD family.</text>
</comment>
<feature type="transmembrane region" description="Helical" evidence="6">
    <location>
        <begin position="89"/>
        <end position="113"/>
    </location>
</feature>
<accession>A0A934P9U4</accession>
<evidence type="ECO:0000256" key="1">
    <source>
        <dbReference type="ARBA" id="ARBA00004141"/>
    </source>
</evidence>
<dbReference type="PANTHER" id="PTHR31272">
    <property type="entry name" value="CYTOCHROME C-TYPE BIOGENESIS PROTEIN HI_1454-RELATED"/>
    <property type="match status" value="1"/>
</dbReference>
<keyword evidence="9" id="KW-1185">Reference proteome</keyword>
<feature type="transmembrane region" description="Helical" evidence="6">
    <location>
        <begin position="54"/>
        <end position="77"/>
    </location>
</feature>
<dbReference type="Proteomes" id="UP000644875">
    <property type="component" value="Unassembled WGS sequence"/>
</dbReference>
<dbReference type="EMBL" id="JAENBP010000003">
    <property type="protein sequence ID" value="MBJ8349719.1"/>
    <property type="molecule type" value="Genomic_DNA"/>
</dbReference>
<keyword evidence="4 6" id="KW-1133">Transmembrane helix</keyword>
<evidence type="ECO:0000313" key="8">
    <source>
        <dbReference type="EMBL" id="MBJ8349719.1"/>
    </source>
</evidence>
<evidence type="ECO:0000256" key="3">
    <source>
        <dbReference type="ARBA" id="ARBA00022692"/>
    </source>
</evidence>
<dbReference type="InterPro" id="IPR003834">
    <property type="entry name" value="Cyt_c_assmbl_TM_dom"/>
</dbReference>
<gene>
    <name evidence="8" type="ORF">JHK64_03605</name>
</gene>
<feature type="domain" description="Cytochrome C biogenesis protein transmembrane" evidence="7">
    <location>
        <begin position="7"/>
        <end position="225"/>
    </location>
</feature>